<dbReference type="InterPro" id="IPR050910">
    <property type="entry name" value="JMJD6_ArgDemeth/LysHydrox"/>
</dbReference>
<dbReference type="Pfam" id="PF13621">
    <property type="entry name" value="Cupin_8"/>
    <property type="match status" value="1"/>
</dbReference>
<dbReference type="InterPro" id="IPR041667">
    <property type="entry name" value="Cupin_8"/>
</dbReference>
<dbReference type="PANTHER" id="PTHR12480:SF22">
    <property type="entry name" value="JMJC DOMAIN-CONTAINING PROTEIN"/>
    <property type="match status" value="1"/>
</dbReference>
<dbReference type="GO" id="GO:0033749">
    <property type="term" value="F:histone H4R3 demethylase activity"/>
    <property type="evidence" value="ECO:0007669"/>
    <property type="project" value="TreeGrafter"/>
</dbReference>
<evidence type="ECO:0000313" key="3">
    <source>
        <dbReference type="EMBL" id="KAK3090370.1"/>
    </source>
</evidence>
<dbReference type="PROSITE" id="PS51184">
    <property type="entry name" value="JMJC"/>
    <property type="match status" value="1"/>
</dbReference>
<dbReference type="GO" id="GO:0005737">
    <property type="term" value="C:cytoplasm"/>
    <property type="evidence" value="ECO:0007669"/>
    <property type="project" value="TreeGrafter"/>
</dbReference>
<dbReference type="Proteomes" id="UP001186944">
    <property type="component" value="Unassembled WGS sequence"/>
</dbReference>
<reference evidence="3" key="1">
    <citation type="submission" date="2019-08" db="EMBL/GenBank/DDBJ databases">
        <title>The improved chromosome-level genome for the pearl oyster Pinctada fucata martensii using PacBio sequencing and Hi-C.</title>
        <authorList>
            <person name="Zheng Z."/>
        </authorList>
    </citation>
    <scope>NUCLEOTIDE SEQUENCE</scope>
    <source>
        <strain evidence="3">ZZ-2019</strain>
        <tissue evidence="3">Adductor muscle</tissue>
    </source>
</reference>
<name>A0AA89BPC2_PINIB</name>
<evidence type="ECO:0000313" key="4">
    <source>
        <dbReference type="Proteomes" id="UP001186944"/>
    </source>
</evidence>
<dbReference type="SMART" id="SM00558">
    <property type="entry name" value="JmjC"/>
    <property type="match status" value="1"/>
</dbReference>
<proteinExistence type="predicted"/>
<dbReference type="SUPFAM" id="SSF51197">
    <property type="entry name" value="Clavaminate synthase-like"/>
    <property type="match status" value="1"/>
</dbReference>
<comment type="caution">
    <text evidence="3">The sequence shown here is derived from an EMBL/GenBank/DDBJ whole genome shotgun (WGS) entry which is preliminary data.</text>
</comment>
<organism evidence="3 4">
    <name type="scientific">Pinctada imbricata</name>
    <name type="common">Atlantic pearl-oyster</name>
    <name type="synonym">Pinctada martensii</name>
    <dbReference type="NCBI Taxonomy" id="66713"/>
    <lineage>
        <taxon>Eukaryota</taxon>
        <taxon>Metazoa</taxon>
        <taxon>Spiralia</taxon>
        <taxon>Lophotrochozoa</taxon>
        <taxon>Mollusca</taxon>
        <taxon>Bivalvia</taxon>
        <taxon>Autobranchia</taxon>
        <taxon>Pteriomorphia</taxon>
        <taxon>Pterioida</taxon>
        <taxon>Pterioidea</taxon>
        <taxon>Pteriidae</taxon>
        <taxon>Pinctada</taxon>
    </lineage>
</organism>
<gene>
    <name evidence="3" type="ORF">FSP39_011282</name>
</gene>
<dbReference type="Gene3D" id="2.60.120.650">
    <property type="entry name" value="Cupin"/>
    <property type="match status" value="1"/>
</dbReference>
<dbReference type="AlphaFoldDB" id="A0AA89BPC2"/>
<dbReference type="GO" id="GO:0005634">
    <property type="term" value="C:nucleus"/>
    <property type="evidence" value="ECO:0007669"/>
    <property type="project" value="TreeGrafter"/>
</dbReference>
<sequence>MSISSDNQSDTTEFITEWPIGTSLELQESRKHNVKTMKLGKRCFPFKELDRVRGPNDNPEKKSLTRDHHVSLKNPQPDAEHLASFGIAHWWRKQPVSLKEGCITFSCSKNPNTMLHSISRLPIAKDFINGEINRLTEKLNWTSTADVHAALGSYQEKANLLPEAIENMKIAVEKSPDEDGKEYKWLLHRMVLQHQVKKDHDRALRQLAQISENNSKLPAAQEVERVPFSSLSVEDFHNKYACQSKPVIVTGLVQQMTAQPWTLQHVKDIAGDCSVVLKQRIPDSCEWARLEEHSRDTIGAYIDRVLNRAETESYLFDWSLPINCNQLAQELSIPKYFANDFLQRSSSGSLYRDSWPSLFIAPPNVCSELHIDAFGSNFWMALFTGRKRWTFFPPNDVALLYPSYESSMDPVFDVDLGNPDLELHPLLSVTHPIQCVLEEGELLFVPAGCPHRVENLTTSLAISSNFVDMSNFTKVKSELEVQGYVDPRSADLLSQFNSSSFNRKMDFKVKNVSFKEFKSLHYLCDN</sequence>
<feature type="domain" description="JmjC" evidence="2">
    <location>
        <begin position="331"/>
        <end position="483"/>
    </location>
</feature>
<evidence type="ECO:0000256" key="1">
    <source>
        <dbReference type="SAM" id="MobiDB-lite"/>
    </source>
</evidence>
<keyword evidence="4" id="KW-1185">Reference proteome</keyword>
<dbReference type="GO" id="GO:0106140">
    <property type="term" value="F:P-TEFb complex binding"/>
    <property type="evidence" value="ECO:0007669"/>
    <property type="project" value="TreeGrafter"/>
</dbReference>
<dbReference type="EMBL" id="VSWD01000010">
    <property type="protein sequence ID" value="KAK3090370.1"/>
    <property type="molecule type" value="Genomic_DNA"/>
</dbReference>
<dbReference type="PANTHER" id="PTHR12480">
    <property type="entry name" value="ARGININE DEMETHYLASE AND LYSYL-HYDROXYLASE JMJD"/>
    <property type="match status" value="1"/>
</dbReference>
<protein>
    <recommendedName>
        <fullName evidence="2">JmjC domain-containing protein</fullName>
    </recommendedName>
</protein>
<feature type="region of interest" description="Disordered" evidence="1">
    <location>
        <begin position="50"/>
        <end position="77"/>
    </location>
</feature>
<evidence type="ECO:0000259" key="2">
    <source>
        <dbReference type="PROSITE" id="PS51184"/>
    </source>
</evidence>
<feature type="compositionally biased region" description="Basic and acidic residues" evidence="1">
    <location>
        <begin position="50"/>
        <end position="70"/>
    </location>
</feature>
<dbReference type="InterPro" id="IPR003347">
    <property type="entry name" value="JmjC_dom"/>
</dbReference>
<accession>A0AA89BPC2</accession>